<proteinExistence type="predicted"/>
<reference evidence="1" key="1">
    <citation type="submission" date="2018-10" db="EMBL/GenBank/DDBJ databases">
        <title>Hidden diversity of soil giant viruses.</title>
        <authorList>
            <person name="Schulz F."/>
            <person name="Alteio L."/>
            <person name="Goudeau D."/>
            <person name="Ryan E.M."/>
            <person name="Malmstrom R.R."/>
            <person name="Blanchard J."/>
            <person name="Woyke T."/>
        </authorList>
    </citation>
    <scope>NUCLEOTIDE SEQUENCE</scope>
    <source>
        <strain evidence="1">FNV1</strain>
    </source>
</reference>
<accession>A0A3G4ZXT7</accession>
<sequence>MNTFDDFDCVLALFISHWSNGSLVRNVGLVIAQYSKRTYNPYDKSQCIVDHIERALQFPPTFFSIGQDYSVFEHESAQDFIFNSIFSTSWFYTRNSKDLAPREAHAADIKSILSSYPVTITTQLFRKRHEKMKYILWVPDKFLDLWSIATSLTEYYQMIIGEPGKCRTLADDIWRAEQMRNTIG</sequence>
<gene>
    <name evidence="1" type="ORF">Faunusvirus34_5</name>
</gene>
<evidence type="ECO:0000313" key="1">
    <source>
        <dbReference type="EMBL" id="AYV79660.1"/>
    </source>
</evidence>
<name>A0A3G4ZXT7_9VIRU</name>
<organism evidence="1">
    <name type="scientific">Faunusvirus sp</name>
    <dbReference type="NCBI Taxonomy" id="2487766"/>
    <lineage>
        <taxon>Viruses</taxon>
        <taxon>Varidnaviria</taxon>
        <taxon>Bamfordvirae</taxon>
        <taxon>Nucleocytoviricota</taxon>
        <taxon>Megaviricetes</taxon>
        <taxon>Imitervirales</taxon>
        <taxon>Mimiviridae</taxon>
    </lineage>
</organism>
<protein>
    <submittedName>
        <fullName evidence="1">Uncharacterized protein</fullName>
    </submittedName>
</protein>
<dbReference type="EMBL" id="MK072165">
    <property type="protein sequence ID" value="AYV79660.1"/>
    <property type="molecule type" value="Genomic_DNA"/>
</dbReference>